<keyword evidence="6 9" id="KW-0413">Isomerase</keyword>
<keyword evidence="2 10" id="KW-0732">Signal</keyword>
<protein>
    <recommendedName>
        <fullName evidence="1">Parvulin-like PPIase</fullName>
    </recommendedName>
    <alternativeName>
        <fullName evidence="7">Peptidyl-prolyl cis-trans isomerase plp</fullName>
    </alternativeName>
    <alternativeName>
        <fullName evidence="8">Rotamase plp</fullName>
    </alternativeName>
</protein>
<dbReference type="Gene3D" id="1.10.4030.10">
    <property type="entry name" value="Porin chaperone SurA, peptide-binding domain"/>
    <property type="match status" value="1"/>
</dbReference>
<dbReference type="Pfam" id="PF09312">
    <property type="entry name" value="SurA_N"/>
    <property type="match status" value="1"/>
</dbReference>
<dbReference type="PANTHER" id="PTHR47637">
    <property type="entry name" value="CHAPERONE SURA"/>
    <property type="match status" value="1"/>
</dbReference>
<dbReference type="Gene3D" id="3.10.50.40">
    <property type="match status" value="2"/>
</dbReference>
<dbReference type="SUPFAM" id="SSF109998">
    <property type="entry name" value="Triger factor/SurA peptide-binding domain-like"/>
    <property type="match status" value="1"/>
</dbReference>
<dbReference type="Pfam" id="PF00639">
    <property type="entry name" value="Rotamase"/>
    <property type="match status" value="1"/>
</dbReference>
<proteinExistence type="predicted"/>
<evidence type="ECO:0000313" key="13">
    <source>
        <dbReference type="Proteomes" id="UP001161064"/>
    </source>
</evidence>
<evidence type="ECO:0000256" key="4">
    <source>
        <dbReference type="ARBA" id="ARBA00023110"/>
    </source>
</evidence>
<keyword evidence="4 9" id="KW-0697">Rotamase</keyword>
<dbReference type="SUPFAM" id="SSF54534">
    <property type="entry name" value="FKBP-like"/>
    <property type="match status" value="2"/>
</dbReference>
<evidence type="ECO:0000256" key="6">
    <source>
        <dbReference type="ARBA" id="ARBA00023235"/>
    </source>
</evidence>
<evidence type="ECO:0000313" key="12">
    <source>
        <dbReference type="EMBL" id="GIU66008.1"/>
    </source>
</evidence>
<reference evidence="12" key="1">
    <citation type="submission" date="2021-05" db="EMBL/GenBank/DDBJ databases">
        <authorList>
            <person name="Tanabe Y."/>
        </authorList>
    </citation>
    <scope>NUCLEOTIDE SEQUENCE</scope>
    <source>
        <strain evidence="12">BOTRYCO-1</strain>
    </source>
</reference>
<sequence length="431" mass="47844">MRKWTIAACAGALARGAMLALCCAIWFQPEASWAQARPLNEGLAAVVNDQPITRLDVRQRVQFLIATSGAQQVTPELIQSATSAALNSLIDERLQMQEAAKFKVEVPDREIDRILANQARQNGSTLDKFFLDLGEIGVSPQSYRDKTRAEVVWQRIVSGRFGSRVRINRDQVKAALDRILANTNKPQYLISEIFLEDETPQSAPQTFEGAKTLVQQLRTGTPFQLIAQQYSFAPSASTGGDMGWITLGELKSEVAHIVEKLPPGTISDPIVVPGGVMIVSVREKREPNPPRSKLKLKEMSRTVPVGADETVWRRAEQAGRLARDSLKNGCEGVNRAAKRGSMEVVDFGEIQDDELSEPFKSQALNLSNGQASEVFRSDKGVHVLVLCERETTGNDIPTLDQLEDRLYEQELSLIARRYLRDIRREAAIIQP</sequence>
<name>A0ABQ4PSR5_9PROT</name>
<dbReference type="RefSeq" id="WP_284358478.1">
    <property type="nucleotide sequence ID" value="NZ_BPFZ01000001.1"/>
</dbReference>
<keyword evidence="5" id="KW-0143">Chaperone</keyword>
<evidence type="ECO:0000256" key="5">
    <source>
        <dbReference type="ARBA" id="ARBA00023186"/>
    </source>
</evidence>
<dbReference type="InterPro" id="IPR015391">
    <property type="entry name" value="SurA_N"/>
</dbReference>
<evidence type="ECO:0000256" key="8">
    <source>
        <dbReference type="ARBA" id="ARBA00031484"/>
    </source>
</evidence>
<evidence type="ECO:0000256" key="10">
    <source>
        <dbReference type="SAM" id="SignalP"/>
    </source>
</evidence>
<gene>
    <name evidence="12" type="ORF">PsB1_0162</name>
</gene>
<dbReference type="InterPro" id="IPR050280">
    <property type="entry name" value="OMP_Chaperone_SurA"/>
</dbReference>
<reference evidence="12" key="2">
    <citation type="journal article" date="2023" name="ISME Commun">
        <title>Characterization of a bloom-associated alphaproteobacterial lineage, 'Candidatus Phycosocius': insights into freshwater algal-bacterial interactions.</title>
        <authorList>
            <person name="Tanabe Y."/>
            <person name="Yamaguchi H."/>
            <person name="Yoshida M."/>
            <person name="Kai A."/>
            <person name="Okazaki Y."/>
        </authorList>
    </citation>
    <scope>NUCLEOTIDE SEQUENCE</scope>
    <source>
        <strain evidence="12">BOTRYCO-1</strain>
    </source>
</reference>
<evidence type="ECO:0000256" key="7">
    <source>
        <dbReference type="ARBA" id="ARBA00030642"/>
    </source>
</evidence>
<organism evidence="12 13">
    <name type="scientific">Candidatus Phycosocius spiralis</name>
    <dbReference type="NCBI Taxonomy" id="2815099"/>
    <lineage>
        <taxon>Bacteria</taxon>
        <taxon>Pseudomonadati</taxon>
        <taxon>Pseudomonadota</taxon>
        <taxon>Alphaproteobacteria</taxon>
        <taxon>Caulobacterales</taxon>
        <taxon>Caulobacterales incertae sedis</taxon>
        <taxon>Candidatus Phycosocius</taxon>
    </lineage>
</organism>
<dbReference type="PANTHER" id="PTHR47637:SF1">
    <property type="entry name" value="CHAPERONE SURA"/>
    <property type="match status" value="1"/>
</dbReference>
<comment type="caution">
    <text evidence="12">The sequence shown here is derived from an EMBL/GenBank/DDBJ whole genome shotgun (WGS) entry which is preliminary data.</text>
</comment>
<evidence type="ECO:0000256" key="1">
    <source>
        <dbReference type="ARBA" id="ARBA00018370"/>
    </source>
</evidence>
<dbReference type="Proteomes" id="UP001161064">
    <property type="component" value="Unassembled WGS sequence"/>
</dbReference>
<dbReference type="EMBL" id="BPFZ01000001">
    <property type="protein sequence ID" value="GIU66008.1"/>
    <property type="molecule type" value="Genomic_DNA"/>
</dbReference>
<dbReference type="InterPro" id="IPR027304">
    <property type="entry name" value="Trigger_fact/SurA_dom_sf"/>
</dbReference>
<evidence type="ECO:0000256" key="2">
    <source>
        <dbReference type="ARBA" id="ARBA00022729"/>
    </source>
</evidence>
<dbReference type="InterPro" id="IPR000297">
    <property type="entry name" value="PPIase_PpiC"/>
</dbReference>
<feature type="signal peptide" evidence="10">
    <location>
        <begin position="1"/>
        <end position="19"/>
    </location>
</feature>
<feature type="chain" id="PRO_5047126219" description="Parvulin-like PPIase" evidence="10">
    <location>
        <begin position="20"/>
        <end position="431"/>
    </location>
</feature>
<feature type="domain" description="PpiC" evidence="11">
    <location>
        <begin position="185"/>
        <end position="283"/>
    </location>
</feature>
<keyword evidence="3" id="KW-0574">Periplasm</keyword>
<accession>A0ABQ4PSR5</accession>
<evidence type="ECO:0000259" key="11">
    <source>
        <dbReference type="PROSITE" id="PS50198"/>
    </source>
</evidence>
<dbReference type="InterPro" id="IPR046357">
    <property type="entry name" value="PPIase_dom_sf"/>
</dbReference>
<evidence type="ECO:0000256" key="3">
    <source>
        <dbReference type="ARBA" id="ARBA00022764"/>
    </source>
</evidence>
<dbReference type="PROSITE" id="PS50198">
    <property type="entry name" value="PPIC_PPIASE_2"/>
    <property type="match status" value="1"/>
</dbReference>
<evidence type="ECO:0000256" key="9">
    <source>
        <dbReference type="PROSITE-ProRule" id="PRU00278"/>
    </source>
</evidence>
<keyword evidence="13" id="KW-1185">Reference proteome</keyword>